<keyword evidence="1" id="KW-0238">DNA-binding</keyword>
<dbReference type="GO" id="GO:0003677">
    <property type="term" value="F:DNA binding"/>
    <property type="evidence" value="ECO:0007669"/>
    <property type="project" value="UniProtKB-UniRule"/>
</dbReference>
<feature type="region of interest" description="Disordered" evidence="2">
    <location>
        <begin position="1"/>
        <end position="24"/>
    </location>
</feature>
<dbReference type="EnsemblMetazoa" id="GPAI038981-RA">
    <property type="protein sequence ID" value="GPAI038981-PA"/>
    <property type="gene ID" value="GPAI038981"/>
</dbReference>
<dbReference type="VEuPathDB" id="VectorBase:GPAI038981"/>
<dbReference type="SMART" id="SM00398">
    <property type="entry name" value="HMG"/>
    <property type="match status" value="1"/>
</dbReference>
<evidence type="ECO:0000313" key="4">
    <source>
        <dbReference type="EnsemblMetazoa" id="GPAI038981-PA"/>
    </source>
</evidence>
<organism evidence="4 5">
    <name type="scientific">Glossina pallidipes</name>
    <name type="common">Tsetse fly</name>
    <dbReference type="NCBI Taxonomy" id="7398"/>
    <lineage>
        <taxon>Eukaryota</taxon>
        <taxon>Metazoa</taxon>
        <taxon>Ecdysozoa</taxon>
        <taxon>Arthropoda</taxon>
        <taxon>Hexapoda</taxon>
        <taxon>Insecta</taxon>
        <taxon>Pterygota</taxon>
        <taxon>Neoptera</taxon>
        <taxon>Endopterygota</taxon>
        <taxon>Diptera</taxon>
        <taxon>Brachycera</taxon>
        <taxon>Muscomorpha</taxon>
        <taxon>Hippoboscoidea</taxon>
        <taxon>Glossinidae</taxon>
        <taxon>Glossina</taxon>
    </lineage>
</organism>
<dbReference type="Gene3D" id="1.10.30.10">
    <property type="entry name" value="High mobility group box domain"/>
    <property type="match status" value="1"/>
</dbReference>
<feature type="domain" description="HMG box" evidence="3">
    <location>
        <begin position="33"/>
        <end position="102"/>
    </location>
</feature>
<dbReference type="PROSITE" id="PS50118">
    <property type="entry name" value="HMG_BOX_2"/>
    <property type="match status" value="1"/>
</dbReference>
<evidence type="ECO:0000313" key="5">
    <source>
        <dbReference type="Proteomes" id="UP000092445"/>
    </source>
</evidence>
<dbReference type="InterPro" id="IPR009071">
    <property type="entry name" value="HMG_box_dom"/>
</dbReference>
<dbReference type="Pfam" id="PF00505">
    <property type="entry name" value="HMG_box"/>
    <property type="match status" value="1"/>
</dbReference>
<dbReference type="InterPro" id="IPR036910">
    <property type="entry name" value="HMG_box_dom_sf"/>
</dbReference>
<evidence type="ECO:0000259" key="3">
    <source>
        <dbReference type="PROSITE" id="PS50118"/>
    </source>
</evidence>
<accession>A0A1B0AA07</accession>
<name>A0A1B0AA07_GLOPL</name>
<dbReference type="AlphaFoldDB" id="A0A1B0AA07"/>
<feature type="DNA-binding region" description="HMG box" evidence="1">
    <location>
        <begin position="33"/>
        <end position="102"/>
    </location>
</feature>
<reference evidence="5" key="1">
    <citation type="submission" date="2014-03" db="EMBL/GenBank/DDBJ databases">
        <authorList>
            <person name="Aksoy S."/>
            <person name="Warren W."/>
            <person name="Wilson R.K."/>
        </authorList>
    </citation>
    <scope>NUCLEOTIDE SEQUENCE [LARGE SCALE GENOMIC DNA]</scope>
    <source>
        <strain evidence="5">IAEA</strain>
    </source>
</reference>
<evidence type="ECO:0000256" key="1">
    <source>
        <dbReference type="PROSITE-ProRule" id="PRU00267"/>
    </source>
</evidence>
<sequence length="110" mass="12857">MAGNKSACGTHSYDERDVHPAQTSSCREDIYKKSTATTPFFVFLYEFRQILKQDCTDKLTQVDISKTAGKKWRKMCECQKKPYKLWALKNRHEMKAKAKPPMLKTRLCFD</sequence>
<keyword evidence="1" id="KW-0539">Nucleus</keyword>
<evidence type="ECO:0000256" key="2">
    <source>
        <dbReference type="SAM" id="MobiDB-lite"/>
    </source>
</evidence>
<dbReference type="SUPFAM" id="SSF47095">
    <property type="entry name" value="HMG-box"/>
    <property type="match status" value="1"/>
</dbReference>
<keyword evidence="5" id="KW-1185">Reference proteome</keyword>
<dbReference type="Proteomes" id="UP000092445">
    <property type="component" value="Unassembled WGS sequence"/>
</dbReference>
<reference evidence="4" key="2">
    <citation type="submission" date="2020-05" db="UniProtKB">
        <authorList>
            <consortium name="EnsemblMetazoa"/>
        </authorList>
    </citation>
    <scope>IDENTIFICATION</scope>
    <source>
        <strain evidence="4">IAEA</strain>
    </source>
</reference>
<protein>
    <recommendedName>
        <fullName evidence="3">HMG box domain-containing protein</fullName>
    </recommendedName>
</protein>
<dbReference type="GO" id="GO:0005634">
    <property type="term" value="C:nucleus"/>
    <property type="evidence" value="ECO:0007669"/>
    <property type="project" value="UniProtKB-UniRule"/>
</dbReference>
<proteinExistence type="predicted"/>